<dbReference type="EMBL" id="MNCJ02000330">
    <property type="protein sequence ID" value="KAF5764291.1"/>
    <property type="molecule type" value="Genomic_DNA"/>
</dbReference>
<gene>
    <name evidence="1" type="ORF">HanXRQr2_Chr15g0690361</name>
</gene>
<dbReference type="Gramene" id="mRNA:HanXRQr2_Chr15g0690361">
    <property type="protein sequence ID" value="mRNA:HanXRQr2_Chr15g0690361"/>
    <property type="gene ID" value="HanXRQr2_Chr15g0690361"/>
</dbReference>
<dbReference type="PANTHER" id="PTHR35987:SF3">
    <property type="entry name" value="PROTEIN PLASTID REDOX INSENSITIVE 2-LIKE ISOFORM X1"/>
    <property type="match status" value="1"/>
</dbReference>
<evidence type="ECO:0000313" key="2">
    <source>
        <dbReference type="Proteomes" id="UP000215914"/>
    </source>
</evidence>
<evidence type="ECO:0000313" key="1">
    <source>
        <dbReference type="EMBL" id="KAF5764291.1"/>
    </source>
</evidence>
<protein>
    <submittedName>
        <fullName evidence="1">Uncharacterized protein</fullName>
    </submittedName>
</protein>
<name>A0A9K3H2U0_HELAN</name>
<reference evidence="1" key="1">
    <citation type="journal article" date="2017" name="Nature">
        <title>The sunflower genome provides insights into oil metabolism, flowering and Asterid evolution.</title>
        <authorList>
            <person name="Badouin H."/>
            <person name="Gouzy J."/>
            <person name="Grassa C.J."/>
            <person name="Murat F."/>
            <person name="Staton S.E."/>
            <person name="Cottret L."/>
            <person name="Lelandais-Briere C."/>
            <person name="Owens G.L."/>
            <person name="Carrere S."/>
            <person name="Mayjonade B."/>
            <person name="Legrand L."/>
            <person name="Gill N."/>
            <person name="Kane N.C."/>
            <person name="Bowers J.E."/>
            <person name="Hubner S."/>
            <person name="Bellec A."/>
            <person name="Berard A."/>
            <person name="Berges H."/>
            <person name="Blanchet N."/>
            <person name="Boniface M.C."/>
            <person name="Brunel D."/>
            <person name="Catrice O."/>
            <person name="Chaidir N."/>
            <person name="Claudel C."/>
            <person name="Donnadieu C."/>
            <person name="Faraut T."/>
            <person name="Fievet G."/>
            <person name="Helmstetter N."/>
            <person name="King M."/>
            <person name="Knapp S.J."/>
            <person name="Lai Z."/>
            <person name="Le Paslier M.C."/>
            <person name="Lippi Y."/>
            <person name="Lorenzon L."/>
            <person name="Mandel J.R."/>
            <person name="Marage G."/>
            <person name="Marchand G."/>
            <person name="Marquand E."/>
            <person name="Bret-Mestries E."/>
            <person name="Morien E."/>
            <person name="Nambeesan S."/>
            <person name="Nguyen T."/>
            <person name="Pegot-Espagnet P."/>
            <person name="Pouilly N."/>
            <person name="Raftis F."/>
            <person name="Sallet E."/>
            <person name="Schiex T."/>
            <person name="Thomas J."/>
            <person name="Vandecasteele C."/>
            <person name="Vares D."/>
            <person name="Vear F."/>
            <person name="Vautrin S."/>
            <person name="Crespi M."/>
            <person name="Mangin B."/>
            <person name="Burke J.M."/>
            <person name="Salse J."/>
            <person name="Munos S."/>
            <person name="Vincourt P."/>
            <person name="Rieseberg L.H."/>
            <person name="Langlade N.B."/>
        </authorList>
    </citation>
    <scope>NUCLEOTIDE SEQUENCE</scope>
    <source>
        <tissue evidence="1">Leaves</tissue>
    </source>
</reference>
<organism evidence="1 2">
    <name type="scientific">Helianthus annuus</name>
    <name type="common">Common sunflower</name>
    <dbReference type="NCBI Taxonomy" id="4232"/>
    <lineage>
        <taxon>Eukaryota</taxon>
        <taxon>Viridiplantae</taxon>
        <taxon>Streptophyta</taxon>
        <taxon>Embryophyta</taxon>
        <taxon>Tracheophyta</taxon>
        <taxon>Spermatophyta</taxon>
        <taxon>Magnoliopsida</taxon>
        <taxon>eudicotyledons</taxon>
        <taxon>Gunneridae</taxon>
        <taxon>Pentapetalae</taxon>
        <taxon>asterids</taxon>
        <taxon>campanulids</taxon>
        <taxon>Asterales</taxon>
        <taxon>Asteraceae</taxon>
        <taxon>Asteroideae</taxon>
        <taxon>Heliantheae alliance</taxon>
        <taxon>Heliantheae</taxon>
        <taxon>Helianthus</taxon>
    </lineage>
</organism>
<proteinExistence type="predicted"/>
<sequence length="118" mass="13302">MAVFHTLSSTGLVTSLAPTTAKTLNFATTVPTSGCFIRHSPSKPSQFFRLRAIPLQKYIYPDPIPDFALHETKKFREELKKKLYAEREMFGDDLDRVLDTCTEVILEFVSCAARKCGV</sequence>
<keyword evidence="2" id="KW-1185">Reference proteome</keyword>
<dbReference type="AlphaFoldDB" id="A0A9K3H2U0"/>
<dbReference type="GO" id="GO:0010468">
    <property type="term" value="P:regulation of gene expression"/>
    <property type="evidence" value="ECO:0007669"/>
    <property type="project" value="InterPro"/>
</dbReference>
<dbReference type="PANTHER" id="PTHR35987">
    <property type="entry name" value="PROTEIN PLASTID REDOX INSENSITIVE 2, CHLOROPLASTIC-RELATED"/>
    <property type="match status" value="1"/>
</dbReference>
<dbReference type="Proteomes" id="UP000215914">
    <property type="component" value="Unassembled WGS sequence"/>
</dbReference>
<comment type="caution">
    <text evidence="1">The sequence shown here is derived from an EMBL/GenBank/DDBJ whole genome shotgun (WGS) entry which is preliminary data.</text>
</comment>
<dbReference type="InterPro" id="IPR039349">
    <property type="entry name" value="PRIN2"/>
</dbReference>
<reference evidence="1" key="2">
    <citation type="submission" date="2020-06" db="EMBL/GenBank/DDBJ databases">
        <title>Helianthus annuus Genome sequencing and assembly Release 2.</title>
        <authorList>
            <person name="Gouzy J."/>
            <person name="Langlade N."/>
            <person name="Munos S."/>
        </authorList>
    </citation>
    <scope>NUCLEOTIDE SEQUENCE</scope>
    <source>
        <tissue evidence="1">Leaves</tissue>
    </source>
</reference>
<accession>A0A9K3H2U0</accession>